<evidence type="ECO:0000313" key="9">
    <source>
        <dbReference type="EMBL" id="KAJ6256956.1"/>
    </source>
</evidence>
<evidence type="ECO:0000256" key="4">
    <source>
        <dbReference type="ARBA" id="ARBA00023136"/>
    </source>
</evidence>
<gene>
    <name evidence="9" type="ORF">Dda_7839</name>
</gene>
<comment type="similarity">
    <text evidence="5">Belongs to the SAT4 family.</text>
</comment>
<proteinExistence type="inferred from homology"/>
<feature type="transmembrane region" description="Helical" evidence="7">
    <location>
        <begin position="167"/>
        <end position="188"/>
    </location>
</feature>
<comment type="subcellular location">
    <subcellularLocation>
        <location evidence="1">Membrane</location>
        <topology evidence="1">Multi-pass membrane protein</topology>
    </subcellularLocation>
</comment>
<evidence type="ECO:0000256" key="7">
    <source>
        <dbReference type="SAM" id="Phobius"/>
    </source>
</evidence>
<organism evidence="9 10">
    <name type="scientific">Drechslerella dactyloides</name>
    <name type="common">Nematode-trapping fungus</name>
    <name type="synonym">Arthrobotrys dactyloides</name>
    <dbReference type="NCBI Taxonomy" id="74499"/>
    <lineage>
        <taxon>Eukaryota</taxon>
        <taxon>Fungi</taxon>
        <taxon>Dikarya</taxon>
        <taxon>Ascomycota</taxon>
        <taxon>Pezizomycotina</taxon>
        <taxon>Orbiliomycetes</taxon>
        <taxon>Orbiliales</taxon>
        <taxon>Orbiliaceae</taxon>
        <taxon>Drechslerella</taxon>
    </lineage>
</organism>
<evidence type="ECO:0000313" key="10">
    <source>
        <dbReference type="Proteomes" id="UP001221413"/>
    </source>
</evidence>
<comment type="caution">
    <text evidence="9">The sequence shown here is derived from an EMBL/GenBank/DDBJ whole genome shotgun (WGS) entry which is preliminary data.</text>
</comment>
<dbReference type="InterPro" id="IPR049326">
    <property type="entry name" value="Rhodopsin_dom_fungi"/>
</dbReference>
<keyword evidence="4 7" id="KW-0472">Membrane</keyword>
<evidence type="ECO:0000256" key="1">
    <source>
        <dbReference type="ARBA" id="ARBA00004141"/>
    </source>
</evidence>
<dbReference type="PANTHER" id="PTHR33048:SF47">
    <property type="entry name" value="INTEGRAL MEMBRANE PROTEIN-RELATED"/>
    <property type="match status" value="1"/>
</dbReference>
<sequence>MVIPHLPACSAALNFQQLQRTNLCPLNPDNPHVHVHVMNGTTARLHASDYTSALPTTAAAQVVLPVLATAGIYLRFHVRIARKIPLRWDDFMILLTLPFTWTLWAVWLYATTLISHISILPSPGRARFLLLLWIHDLIYFLGVTVLKSAVLLLYLRLFAKSARSKRVLYILFVACMVQFLMRLAKILVLCFPLHDIWDDPGRCVAPEDGRYLHRRSVITEMLGLVTEVIMVVFPVPAVLRMRLPSVGRKAAAVAGFLAGGVACAMQGVRVYVVEAWVYKSNDFAREAVAPMLKLCAVAEMGIGTLVVCVVAIWGPMWEWVEAIWRRRRGDEVLNGETAASSGTEADTAGKSEESRTGNVEEISTRSAVEGV</sequence>
<keyword evidence="10" id="KW-1185">Reference proteome</keyword>
<dbReference type="Pfam" id="PF20684">
    <property type="entry name" value="Fung_rhodopsin"/>
    <property type="match status" value="1"/>
</dbReference>
<evidence type="ECO:0000256" key="3">
    <source>
        <dbReference type="ARBA" id="ARBA00022989"/>
    </source>
</evidence>
<feature type="transmembrane region" description="Helical" evidence="7">
    <location>
        <begin position="88"/>
        <end position="110"/>
    </location>
</feature>
<dbReference type="AlphaFoldDB" id="A0AAD6IRA1"/>
<feature type="transmembrane region" description="Helical" evidence="7">
    <location>
        <begin position="130"/>
        <end position="155"/>
    </location>
</feature>
<dbReference type="GO" id="GO:0016020">
    <property type="term" value="C:membrane"/>
    <property type="evidence" value="ECO:0007669"/>
    <property type="project" value="UniProtKB-SubCell"/>
</dbReference>
<accession>A0AAD6IRA1</accession>
<evidence type="ECO:0000259" key="8">
    <source>
        <dbReference type="Pfam" id="PF20684"/>
    </source>
</evidence>
<dbReference type="EMBL" id="JAQGDS010000011">
    <property type="protein sequence ID" value="KAJ6256956.1"/>
    <property type="molecule type" value="Genomic_DNA"/>
</dbReference>
<evidence type="ECO:0000256" key="6">
    <source>
        <dbReference type="SAM" id="MobiDB-lite"/>
    </source>
</evidence>
<name>A0AAD6IRA1_DREDA</name>
<feature type="domain" description="Rhodopsin" evidence="8">
    <location>
        <begin position="74"/>
        <end position="315"/>
    </location>
</feature>
<protein>
    <recommendedName>
        <fullName evidence="8">Rhodopsin domain-containing protein</fullName>
    </recommendedName>
</protein>
<feature type="transmembrane region" description="Helical" evidence="7">
    <location>
        <begin position="251"/>
        <end position="271"/>
    </location>
</feature>
<dbReference type="Proteomes" id="UP001221413">
    <property type="component" value="Unassembled WGS sequence"/>
</dbReference>
<feature type="transmembrane region" description="Helical" evidence="7">
    <location>
        <begin position="58"/>
        <end position="76"/>
    </location>
</feature>
<dbReference type="PANTHER" id="PTHR33048">
    <property type="entry name" value="PTH11-LIKE INTEGRAL MEMBRANE PROTEIN (AFU_ORTHOLOGUE AFUA_5G11245)"/>
    <property type="match status" value="1"/>
</dbReference>
<evidence type="ECO:0000256" key="2">
    <source>
        <dbReference type="ARBA" id="ARBA00022692"/>
    </source>
</evidence>
<feature type="transmembrane region" description="Helical" evidence="7">
    <location>
        <begin position="291"/>
        <end position="317"/>
    </location>
</feature>
<evidence type="ECO:0000256" key="5">
    <source>
        <dbReference type="ARBA" id="ARBA00038359"/>
    </source>
</evidence>
<feature type="region of interest" description="Disordered" evidence="6">
    <location>
        <begin position="334"/>
        <end position="371"/>
    </location>
</feature>
<keyword evidence="3 7" id="KW-1133">Transmembrane helix</keyword>
<reference evidence="9" key="1">
    <citation type="submission" date="2023-01" db="EMBL/GenBank/DDBJ databases">
        <title>The chitinases involved in constricting ring structure development in the nematode-trapping fungus Drechslerella dactyloides.</title>
        <authorList>
            <person name="Wang R."/>
            <person name="Zhang L."/>
            <person name="Tang P."/>
            <person name="Li S."/>
            <person name="Liang L."/>
        </authorList>
    </citation>
    <scope>NUCLEOTIDE SEQUENCE</scope>
    <source>
        <strain evidence="9">YMF1.00031</strain>
    </source>
</reference>
<feature type="transmembrane region" description="Helical" evidence="7">
    <location>
        <begin position="221"/>
        <end position="239"/>
    </location>
</feature>
<dbReference type="InterPro" id="IPR052337">
    <property type="entry name" value="SAT4-like"/>
</dbReference>
<keyword evidence="2 7" id="KW-0812">Transmembrane</keyword>